<dbReference type="STRING" id="419940.SAMN05421824_1424"/>
<organism evidence="1 2">
    <name type="scientific">Hyunsoonleella jejuensis</name>
    <dbReference type="NCBI Taxonomy" id="419940"/>
    <lineage>
        <taxon>Bacteria</taxon>
        <taxon>Pseudomonadati</taxon>
        <taxon>Bacteroidota</taxon>
        <taxon>Flavobacteriia</taxon>
        <taxon>Flavobacteriales</taxon>
        <taxon>Flavobacteriaceae</taxon>
    </lineage>
</organism>
<evidence type="ECO:0000313" key="1">
    <source>
        <dbReference type="EMBL" id="SEQ35016.1"/>
    </source>
</evidence>
<dbReference type="AlphaFoldDB" id="A0A1H9FAQ9"/>
<evidence type="ECO:0000313" key="2">
    <source>
        <dbReference type="Proteomes" id="UP000198999"/>
    </source>
</evidence>
<name>A0A1H9FAQ9_9FLAO</name>
<dbReference type="RefSeq" id="WP_092577933.1">
    <property type="nucleotide sequence ID" value="NZ_FOFN01000002.1"/>
</dbReference>
<reference evidence="1 2" key="1">
    <citation type="submission" date="2016-10" db="EMBL/GenBank/DDBJ databases">
        <authorList>
            <person name="de Groot N.N."/>
        </authorList>
    </citation>
    <scope>NUCLEOTIDE SEQUENCE [LARGE SCALE GENOMIC DNA]</scope>
    <source>
        <strain evidence="1 2">DSM 21035</strain>
    </source>
</reference>
<gene>
    <name evidence="1" type="ORF">SAMN05421824_1424</name>
</gene>
<dbReference type="Proteomes" id="UP000198999">
    <property type="component" value="Unassembled WGS sequence"/>
</dbReference>
<protein>
    <submittedName>
        <fullName evidence="1">Uncharacterized protein</fullName>
    </submittedName>
</protein>
<sequence length="147" mass="17434">MEAKKINKKYVAWLSTETMHNASKKWLSELEFAKDEQLFFNDLIKSYTLQLIDSKHFNKSKDLVTQLSKVEKQTNELIETVKEHERELTIMVDGINQIELEKAYKEKHSKLIISIGEFLNNYRTLKRELFTMVKGVIKDKKQKKLLQ</sequence>
<dbReference type="OrthoDB" id="1139121at2"/>
<keyword evidence="2" id="KW-1185">Reference proteome</keyword>
<accession>A0A1H9FAQ9</accession>
<proteinExistence type="predicted"/>
<dbReference type="EMBL" id="FOFN01000002">
    <property type="protein sequence ID" value="SEQ35016.1"/>
    <property type="molecule type" value="Genomic_DNA"/>
</dbReference>